<comment type="caution">
    <text evidence="1">The sequence shown here is derived from an EMBL/GenBank/DDBJ whole genome shotgun (WGS) entry which is preliminary data.</text>
</comment>
<gene>
    <name evidence="1" type="ORF">WJX74_000136</name>
</gene>
<reference evidence="1 2" key="1">
    <citation type="journal article" date="2024" name="Nat. Commun.">
        <title>Phylogenomics reveals the evolutionary origins of lichenization in chlorophyte algae.</title>
        <authorList>
            <person name="Puginier C."/>
            <person name="Libourel C."/>
            <person name="Otte J."/>
            <person name="Skaloud P."/>
            <person name="Haon M."/>
            <person name="Grisel S."/>
            <person name="Petersen M."/>
            <person name="Berrin J.G."/>
            <person name="Delaux P.M."/>
            <person name="Dal Grande F."/>
            <person name="Keller J."/>
        </authorList>
    </citation>
    <scope>NUCLEOTIDE SEQUENCE [LARGE SCALE GENOMIC DNA]</scope>
    <source>
        <strain evidence="1 2">SAG 2145</strain>
    </source>
</reference>
<dbReference type="AlphaFoldDB" id="A0AAW1Q8T9"/>
<evidence type="ECO:0000313" key="2">
    <source>
        <dbReference type="Proteomes" id="UP001438707"/>
    </source>
</evidence>
<organism evidence="1 2">
    <name type="scientific">Apatococcus lobatus</name>
    <dbReference type="NCBI Taxonomy" id="904363"/>
    <lineage>
        <taxon>Eukaryota</taxon>
        <taxon>Viridiplantae</taxon>
        <taxon>Chlorophyta</taxon>
        <taxon>core chlorophytes</taxon>
        <taxon>Trebouxiophyceae</taxon>
        <taxon>Chlorellales</taxon>
        <taxon>Chlorellaceae</taxon>
        <taxon>Apatococcus</taxon>
    </lineage>
</organism>
<dbReference type="SUPFAM" id="SSF69322">
    <property type="entry name" value="Tricorn protease domain 2"/>
    <property type="match status" value="1"/>
</dbReference>
<dbReference type="EMBL" id="JALJOS010000055">
    <property type="protein sequence ID" value="KAK9818763.1"/>
    <property type="molecule type" value="Genomic_DNA"/>
</dbReference>
<dbReference type="Proteomes" id="UP001438707">
    <property type="component" value="Unassembled WGS sequence"/>
</dbReference>
<evidence type="ECO:0000313" key="1">
    <source>
        <dbReference type="EMBL" id="KAK9818763.1"/>
    </source>
</evidence>
<accession>A0AAW1Q8T9</accession>
<proteinExistence type="predicted"/>
<keyword evidence="2" id="KW-1185">Reference proteome</keyword>
<protein>
    <submittedName>
        <fullName evidence="1">Uncharacterized protein</fullName>
    </submittedName>
</protein>
<sequence length="686" mass="74349">MAAQGHSGPESPPDGSAGGHVWPAAFGSTLARMWQPLERFMLPCLALKFKASLRACCTTTKDLVDAKAELFWRPLALAVAAQGIVDASASSHELQHFLKQQLNMKLQAGSAKVLRLLPVIQDSHMPCSWSSSSLNCPARFLLTKPREAVWETLISEVPDDQDPALCIDSLCSHQVLDTSTWQPVRFTTDSPESDMPASLKIQPHTRMQGEAEVLVTSITAEWLPASDLLMVCEEFLDATAESFQGVSIRVLDPAEGSTVHGPQEFMAFRDRMSLSEEQLTSTCKTRRLVAKATGEVLVLALPSLNVLLTLQSPFSQDAPNGDISRDVGPRGAWHHAVWISFMAGDHVAVAWRLSNTSEQRQPHNIKMYNAVGHCVGNAGELVEDTVRYTAPKNRLIVTYTHANGTYIKYFGHHYSFLFDFPHASICWSADGHFMHVRGRSRGACGSSAAYHQLPQAGAIVEISSFPVYNIQHAGVGKEGEQVVWSAHGSYIYCADSHKVGEPRTGAIWSLEYTSSISLFTSARMLLINVFKAAHASALTHCAPQPQAGCYLEHCSEQQRLGTQEPTRICLPSLIVGHFDSVLDAKSVAWNPGLACPTIYAISDDMGGLHLVNASKHTMHGSWTAQELFGTHASNIRGSPATGSSTQHDVSSMGAPGPLSLLWSANGHQLICHGCVGTALVGFDPGS</sequence>
<name>A0AAW1Q8T9_9CHLO</name>